<accession>A0AAN5KUP0</accession>
<dbReference type="Proteomes" id="UP001293169">
    <property type="component" value="Unassembled WGS sequence"/>
</dbReference>
<gene>
    <name evidence="1" type="ORF">I8Y23_000249</name>
    <name evidence="2" type="ORF">U5E74_09755</name>
</gene>
<evidence type="ECO:0000313" key="3">
    <source>
        <dbReference type="Proteomes" id="UP000864422"/>
    </source>
</evidence>
<reference evidence="1" key="2">
    <citation type="submission" date="2020-11" db="EMBL/GenBank/DDBJ databases">
        <authorList>
            <consortium name="NCBI Pathogen Detection Project"/>
        </authorList>
    </citation>
    <scope>NUCLEOTIDE SEQUENCE</scope>
    <source>
        <strain evidence="1">MISC063</strain>
    </source>
</reference>
<proteinExistence type="predicted"/>
<dbReference type="RefSeq" id="WP_158491145.1">
    <property type="nucleotide sequence ID" value="NZ_ABZSJN020000187.1"/>
</dbReference>
<dbReference type="AlphaFoldDB" id="A0AAN5KUP0"/>
<reference evidence="2 4" key="3">
    <citation type="submission" date="2023-12" db="EMBL/GenBank/DDBJ databases">
        <title>N/s.</title>
        <authorList>
            <person name="Dale J."/>
        </authorList>
    </citation>
    <scope>NUCLEOTIDE SEQUENCE [LARGE SCALE GENOMIC DNA]</scope>
    <source>
        <strain evidence="2 4">2023EL-01226</strain>
    </source>
</reference>
<evidence type="ECO:0000313" key="2">
    <source>
        <dbReference type="EMBL" id="MDZ7465943.1"/>
    </source>
</evidence>
<organism evidence="1 3">
    <name type="scientific">Raoultella planticola</name>
    <name type="common">Klebsiella planticola</name>
    <dbReference type="NCBI Taxonomy" id="575"/>
    <lineage>
        <taxon>Bacteria</taxon>
        <taxon>Pseudomonadati</taxon>
        <taxon>Pseudomonadota</taxon>
        <taxon>Gammaproteobacteria</taxon>
        <taxon>Enterobacterales</taxon>
        <taxon>Enterobacteriaceae</taxon>
        <taxon>Klebsiella/Raoultella group</taxon>
        <taxon>Raoultella</taxon>
    </lineage>
</organism>
<comment type="caution">
    <text evidence="1">The sequence shown here is derived from an EMBL/GenBank/DDBJ whole genome shotgun (WGS) entry which is preliminary data.</text>
</comment>
<evidence type="ECO:0000313" key="1">
    <source>
        <dbReference type="EMBL" id="HAT1603977.1"/>
    </source>
</evidence>
<protein>
    <submittedName>
        <fullName evidence="1">Uncharacterized protein</fullName>
    </submittedName>
</protein>
<evidence type="ECO:0000313" key="4">
    <source>
        <dbReference type="Proteomes" id="UP001293169"/>
    </source>
</evidence>
<reference evidence="1" key="1">
    <citation type="journal article" date="2018" name="Genome Biol.">
        <title>SKESA: strategic k-mer extension for scrupulous assemblies.</title>
        <authorList>
            <person name="Souvorov A."/>
            <person name="Agarwala R."/>
            <person name="Lipman D.J."/>
        </authorList>
    </citation>
    <scope>NUCLEOTIDE SEQUENCE</scope>
    <source>
        <strain evidence="1">MISC063</strain>
    </source>
</reference>
<dbReference type="EMBL" id="DACSEA010000001">
    <property type="protein sequence ID" value="HAT1603977.1"/>
    <property type="molecule type" value="Genomic_DNA"/>
</dbReference>
<keyword evidence="4" id="KW-1185">Reference proteome</keyword>
<dbReference type="EMBL" id="JAXUDK010000005">
    <property type="protein sequence ID" value="MDZ7465943.1"/>
    <property type="molecule type" value="Genomic_DNA"/>
</dbReference>
<dbReference type="Proteomes" id="UP000864422">
    <property type="component" value="Unassembled WGS sequence"/>
</dbReference>
<name>A0AAN5KUP0_RAOPL</name>
<sequence>MLITVLVKPKMFRMFTDILSVVFRPEPAEGYACITIDPPHSETEFFYGSLYL</sequence>